<gene>
    <name evidence="2" type="ORF">GWI71_10575</name>
</gene>
<proteinExistence type="predicted"/>
<evidence type="ECO:0000313" key="3">
    <source>
        <dbReference type="Proteomes" id="UP000541347"/>
    </source>
</evidence>
<protein>
    <submittedName>
        <fullName evidence="2">Uncharacterized protein</fullName>
    </submittedName>
</protein>
<reference evidence="2 3" key="1">
    <citation type="submission" date="2020-01" db="EMBL/GenBank/DDBJ databases">
        <authorList>
            <person name="Peng S.Y."/>
            <person name="Li J."/>
            <person name="Wang M."/>
            <person name="Wang L."/>
            <person name="Wang C.Q."/>
            <person name="Wang J.R."/>
        </authorList>
    </citation>
    <scope>NUCLEOTIDE SEQUENCE [LARGE SCALE GENOMIC DNA]</scope>
    <source>
        <strain evidence="2 3">XCT-34</strain>
    </source>
</reference>
<accession>A0ABW9ZM78</accession>
<comment type="caution">
    <text evidence="2">The sequence shown here is derived from an EMBL/GenBank/DDBJ whole genome shotgun (WGS) entry which is preliminary data.</text>
</comment>
<feature type="coiled-coil region" evidence="1">
    <location>
        <begin position="418"/>
        <end position="445"/>
    </location>
</feature>
<dbReference type="EMBL" id="JAABLP010000002">
    <property type="protein sequence ID" value="NBN64124.1"/>
    <property type="molecule type" value="Genomic_DNA"/>
</dbReference>
<evidence type="ECO:0000313" key="2">
    <source>
        <dbReference type="EMBL" id="NBN64124.1"/>
    </source>
</evidence>
<dbReference type="Proteomes" id="UP000541347">
    <property type="component" value="Unassembled WGS sequence"/>
</dbReference>
<keyword evidence="1" id="KW-0175">Coiled coil</keyword>
<dbReference type="RefSeq" id="WP_161676061.1">
    <property type="nucleotide sequence ID" value="NZ_JAABLP010000002.1"/>
</dbReference>
<name>A0ABW9ZM78_9HYPH</name>
<keyword evidence="3" id="KW-1185">Reference proteome</keyword>
<sequence>MNRTIDYAGLLDGTTLSQIPESAFGYGSWTETVGPAFREGVLDSFGLGTAIRFAGSRIPEMTQGGRRLTQDEYRQSPYFRETIPWDEGMTDTRAAVLAEWADTRAVRQRRLENTETYGVQTIAGLLGQATDPVNYIPVLGPAAKAAAVGKMGLIAGRAALASADAALNTAIAGAVTAPVRSSFGDDTSFERFALEVGSAALIGAVFGGVGGALERRTLGQKLVAQQDASALRNVQTVERALDDSAVSLAETGEVRLPPDIVQQIARVSRRDNPASGDLLFAPLDRGDLFRTTTVGRVEDTRATVVADFEEFLRQRVLSADPALAARYQEAEARFQAAQDAVEAIEAPLAARTDVDTVAMLDPDTADRLRAVDAELAGTPPAARRRQLEIERQALVESFEPGLLARTESDFRIGPNKRAKAARKALANVRREFSAVRREVDAAARRDMTVRQQMFRSKTDPSPGQADPIPQEAIDAGARVGRPVADAKELAAEFKVDAETGEYAEVEEYELALAQGRISPDAVAAFQRADEIFRRTDDYNNALRAAAMCEIG</sequence>
<organism evidence="2 3">
    <name type="scientific">Pannonibacter tanglangensis</name>
    <dbReference type="NCBI Taxonomy" id="2750084"/>
    <lineage>
        <taxon>Bacteria</taxon>
        <taxon>Pseudomonadati</taxon>
        <taxon>Pseudomonadota</taxon>
        <taxon>Alphaproteobacteria</taxon>
        <taxon>Hyphomicrobiales</taxon>
        <taxon>Stappiaceae</taxon>
        <taxon>Pannonibacter</taxon>
    </lineage>
</organism>
<evidence type="ECO:0000256" key="1">
    <source>
        <dbReference type="SAM" id="Coils"/>
    </source>
</evidence>